<keyword evidence="3" id="KW-1185">Reference proteome</keyword>
<protein>
    <submittedName>
        <fullName evidence="2">Nucleoside-diphosphate-sugar epimerase</fullName>
    </submittedName>
</protein>
<dbReference type="InterPro" id="IPR001509">
    <property type="entry name" value="Epimerase_deHydtase"/>
</dbReference>
<accession>A0A1H8JYC3</accession>
<name>A0A1H8JYC3_9RHOB</name>
<dbReference type="InterPro" id="IPR051783">
    <property type="entry name" value="NAD(P)-dependent_oxidoreduct"/>
</dbReference>
<dbReference type="AlphaFoldDB" id="A0A1H8JYC3"/>
<dbReference type="Pfam" id="PF01370">
    <property type="entry name" value="Epimerase"/>
    <property type="match status" value="1"/>
</dbReference>
<reference evidence="2 3" key="1">
    <citation type="submission" date="2016-10" db="EMBL/GenBank/DDBJ databases">
        <authorList>
            <person name="de Groot N.N."/>
        </authorList>
    </citation>
    <scope>NUCLEOTIDE SEQUENCE [LARGE SCALE GENOMIC DNA]</scope>
    <source>
        <strain evidence="2 3">DSM 8512</strain>
    </source>
</reference>
<dbReference type="GO" id="GO:0004029">
    <property type="term" value="F:aldehyde dehydrogenase (NAD+) activity"/>
    <property type="evidence" value="ECO:0007669"/>
    <property type="project" value="TreeGrafter"/>
</dbReference>
<gene>
    <name evidence="2" type="ORF">SAMN04489859_101959</name>
</gene>
<dbReference type="RefSeq" id="WP_090613343.1">
    <property type="nucleotide sequence ID" value="NZ_CP067126.1"/>
</dbReference>
<sequence>MRALVTGATGCLGRALVEELSLHGWNLRTTARTPADLPDFMAADLVTSDLRPILKGVDVVFHCAALSSAWGSEAEFIAANVTATRRLLQAAEDAGAMRFVFASTPSLYADGTDRLDVAENAPLPARCVTPYAHYKRLAERMVLAADGGMRCNAIRPRAIYGRYDRSLLPRLFQAMRRGMVPMIGGGHALIDVTHRRDAARAMILAASGPGGRVWNVTSGRAFAFRDLVEIAGRRSGLRFRSPRIPYSLAMSLATTAETMARWRGGAEPALTRQAVASLGRSLTLDITAARRDLGYKPLVGFEEGLQECFA</sequence>
<proteinExistence type="predicted"/>
<dbReference type="EMBL" id="FODE01000019">
    <property type="protein sequence ID" value="SEN85744.1"/>
    <property type="molecule type" value="Genomic_DNA"/>
</dbReference>
<dbReference type="SUPFAM" id="SSF51735">
    <property type="entry name" value="NAD(P)-binding Rossmann-fold domains"/>
    <property type="match status" value="1"/>
</dbReference>
<evidence type="ECO:0000259" key="1">
    <source>
        <dbReference type="Pfam" id="PF01370"/>
    </source>
</evidence>
<feature type="domain" description="NAD-dependent epimerase/dehydratase" evidence="1">
    <location>
        <begin position="3"/>
        <end position="216"/>
    </location>
</feature>
<dbReference type="Gene3D" id="3.40.50.720">
    <property type="entry name" value="NAD(P)-binding Rossmann-like Domain"/>
    <property type="match status" value="1"/>
</dbReference>
<dbReference type="Proteomes" id="UP000199054">
    <property type="component" value="Unassembled WGS sequence"/>
</dbReference>
<dbReference type="InterPro" id="IPR036291">
    <property type="entry name" value="NAD(P)-bd_dom_sf"/>
</dbReference>
<dbReference type="PANTHER" id="PTHR48079">
    <property type="entry name" value="PROTEIN YEEZ"/>
    <property type="match status" value="1"/>
</dbReference>
<dbReference type="GO" id="GO:0005737">
    <property type="term" value="C:cytoplasm"/>
    <property type="evidence" value="ECO:0007669"/>
    <property type="project" value="TreeGrafter"/>
</dbReference>
<dbReference type="STRING" id="34002.SAMN04489859_101959"/>
<evidence type="ECO:0000313" key="3">
    <source>
        <dbReference type="Proteomes" id="UP000199054"/>
    </source>
</evidence>
<organism evidence="2 3">
    <name type="scientific">Paracoccus alcaliphilus</name>
    <dbReference type="NCBI Taxonomy" id="34002"/>
    <lineage>
        <taxon>Bacteria</taxon>
        <taxon>Pseudomonadati</taxon>
        <taxon>Pseudomonadota</taxon>
        <taxon>Alphaproteobacteria</taxon>
        <taxon>Rhodobacterales</taxon>
        <taxon>Paracoccaceae</taxon>
        <taxon>Paracoccus</taxon>
    </lineage>
</organism>
<dbReference type="PANTHER" id="PTHR48079:SF6">
    <property type="entry name" value="NAD(P)-BINDING DOMAIN-CONTAINING PROTEIN-RELATED"/>
    <property type="match status" value="1"/>
</dbReference>
<dbReference type="OrthoDB" id="367683at2"/>
<evidence type="ECO:0000313" key="2">
    <source>
        <dbReference type="EMBL" id="SEN85744.1"/>
    </source>
</evidence>